<gene>
    <name evidence="2" type="ORF">ENG09_06355</name>
</gene>
<feature type="region of interest" description="Disordered" evidence="1">
    <location>
        <begin position="137"/>
        <end position="157"/>
    </location>
</feature>
<dbReference type="PANTHER" id="PTHR39338">
    <property type="entry name" value="BLL5662 PROTEIN-RELATED"/>
    <property type="match status" value="1"/>
</dbReference>
<comment type="caution">
    <text evidence="2">The sequence shown here is derived from an EMBL/GenBank/DDBJ whole genome shotgun (WGS) entry which is preliminary data.</text>
</comment>
<sequence>MFTDFFYILREKGVPVSITEWMTLMEALDKGLADSSLERFYYLARSILVKSESYYDHYDLAFEEYFRKVGDLSQLREELPGSKLVPEIREELLRWLNDPINGINLSEEEIEKLPRMELYELLDLFRRRLAEQTGRHDGGNKWIGTGGTSPFGNAGQNPAGIRVGGVSRGRSAIRMAQQRRYQNLRSDLTLDVRQIKVALKRLRLLARSGPEDELDLEETIDATCKNAGEIELVFTKSRKNIIKLLLLIDVGGSMTPYAQLCSRLFSAANSLSHFKDFRYFYFHNCIYDHLYTDMARRKKFGIREFFRTFDREYRVIIVGDAWMAPSELTNRYGAIDYEDVSETPGIVRLREIREHFDHVVWLNPEKRDIWERKSIAMIREIFPMFELTLDGLDEAVRELVGRR</sequence>
<dbReference type="Pfam" id="PF05762">
    <property type="entry name" value="VWA_CoxE"/>
    <property type="match status" value="1"/>
</dbReference>
<dbReference type="EMBL" id="DQZR01000264">
    <property type="protein sequence ID" value="HDM36845.1"/>
    <property type="molecule type" value="Genomic_DNA"/>
</dbReference>
<dbReference type="InterPro" id="IPR008912">
    <property type="entry name" value="Uncharacterised_CoxE"/>
</dbReference>
<dbReference type="PANTHER" id="PTHR39338:SF7">
    <property type="entry name" value="BLL6692 PROTEIN"/>
    <property type="match status" value="1"/>
</dbReference>
<evidence type="ECO:0000313" key="2">
    <source>
        <dbReference type="EMBL" id="HDM36845.1"/>
    </source>
</evidence>
<dbReference type="AlphaFoldDB" id="A0A7C0X200"/>
<reference evidence="2" key="1">
    <citation type="journal article" date="2020" name="mSystems">
        <title>Genome- and Community-Level Interaction Insights into Carbon Utilization and Element Cycling Functions of Hydrothermarchaeota in Hydrothermal Sediment.</title>
        <authorList>
            <person name="Zhou Z."/>
            <person name="Liu Y."/>
            <person name="Xu W."/>
            <person name="Pan J."/>
            <person name="Luo Z.H."/>
            <person name="Li M."/>
        </authorList>
    </citation>
    <scope>NUCLEOTIDE SEQUENCE [LARGE SCALE GENOMIC DNA]</scope>
    <source>
        <strain evidence="2">HyVt-185</strain>
    </source>
</reference>
<proteinExistence type="predicted"/>
<dbReference type="Proteomes" id="UP000885863">
    <property type="component" value="Unassembled WGS sequence"/>
</dbReference>
<evidence type="ECO:0000256" key="1">
    <source>
        <dbReference type="SAM" id="MobiDB-lite"/>
    </source>
</evidence>
<accession>A0A7C0X200</accession>
<name>A0A7C0X200_9EURY</name>
<organism evidence="2">
    <name type="scientific">Candidatus Syntropharchaeum butanivorans</name>
    <dbReference type="NCBI Taxonomy" id="1839936"/>
    <lineage>
        <taxon>Archaea</taxon>
        <taxon>Methanobacteriati</taxon>
        <taxon>Methanobacteriota</taxon>
        <taxon>Stenosarchaea group</taxon>
        <taxon>Methanomicrobia</taxon>
        <taxon>Methanosarcinales</taxon>
        <taxon>ANME-2 cluster</taxon>
        <taxon>Candidatus Syntropharchaeum</taxon>
    </lineage>
</organism>
<protein>
    <submittedName>
        <fullName evidence="2">VWA domain-containing protein</fullName>
    </submittedName>
</protein>